<proteinExistence type="predicted"/>
<organism evidence="2 3">
    <name type="scientific">Thamnophis sirtalis</name>
    <dbReference type="NCBI Taxonomy" id="35019"/>
    <lineage>
        <taxon>Eukaryota</taxon>
        <taxon>Metazoa</taxon>
        <taxon>Chordata</taxon>
        <taxon>Craniata</taxon>
        <taxon>Vertebrata</taxon>
        <taxon>Euteleostomi</taxon>
        <taxon>Lepidosauria</taxon>
        <taxon>Squamata</taxon>
        <taxon>Bifurcata</taxon>
        <taxon>Unidentata</taxon>
        <taxon>Episquamata</taxon>
        <taxon>Toxicofera</taxon>
        <taxon>Serpentes</taxon>
        <taxon>Colubroidea</taxon>
        <taxon>Colubridae</taxon>
        <taxon>Natricinae</taxon>
        <taxon>Thamnophis</taxon>
    </lineage>
</organism>
<dbReference type="RefSeq" id="XP_013910925.1">
    <property type="nucleotide sequence ID" value="XM_014055450.1"/>
</dbReference>
<dbReference type="Proteomes" id="UP000504617">
    <property type="component" value="Unplaced"/>
</dbReference>
<gene>
    <name evidence="3" type="primary">LOC106540366</name>
</gene>
<evidence type="ECO:0000256" key="1">
    <source>
        <dbReference type="SAM" id="SignalP"/>
    </source>
</evidence>
<evidence type="ECO:0000313" key="3">
    <source>
        <dbReference type="RefSeq" id="XP_013910925.1"/>
    </source>
</evidence>
<accession>A0A6I9Y2A0</accession>
<keyword evidence="2" id="KW-1185">Reference proteome</keyword>
<protein>
    <submittedName>
        <fullName evidence="3">SLAM family member 5-like</fullName>
    </submittedName>
</protein>
<reference evidence="3" key="1">
    <citation type="submission" date="2025-08" db="UniProtKB">
        <authorList>
            <consortium name="RefSeq"/>
        </authorList>
    </citation>
    <scope>IDENTIFICATION</scope>
</reference>
<feature type="signal peptide" evidence="1">
    <location>
        <begin position="1"/>
        <end position="19"/>
    </location>
</feature>
<feature type="chain" id="PRO_5027014666" evidence="1">
    <location>
        <begin position="20"/>
        <end position="231"/>
    </location>
</feature>
<dbReference type="Gene3D" id="2.60.40.10">
    <property type="entry name" value="Immunoglobulins"/>
    <property type="match status" value="2"/>
</dbReference>
<name>A0A6I9Y2A0_9SAUR</name>
<dbReference type="KEGG" id="tsr:106540366"/>
<keyword evidence="1" id="KW-0732">Signal</keyword>
<evidence type="ECO:0000313" key="2">
    <source>
        <dbReference type="Proteomes" id="UP000504617"/>
    </source>
</evidence>
<sequence length="231" mass="24920">MDSLCALLALLLLFCSAGASDSPWKAVRVGDAVTFPVVAPKGQRLTNILLRDSSRQQAVAIWMDSKEITVVDIKYAGRVTFQMDEMAFRIANLSLDDGGKYETSTGFTSSSPVVLGSFLVAVFNVTQRISPLKNDSCLIYLDCEAGMGPGHRVTYAWKDTKAGTTLSREAWLTQLLHPDQQRDYACVAQSSAGQSTFSFVLQHPCVPSAASPGPWALGSLLVMAALLLLLL</sequence>
<dbReference type="AlphaFoldDB" id="A0A6I9Y2A0"/>
<dbReference type="GeneID" id="106540366"/>
<dbReference type="InterPro" id="IPR013783">
    <property type="entry name" value="Ig-like_fold"/>
</dbReference>
<dbReference type="OrthoDB" id="9427418at2759"/>